<keyword evidence="2" id="KW-1185">Reference proteome</keyword>
<name>A0A7J9K4X8_9ROSI</name>
<accession>A0A7J9K4X8</accession>
<protein>
    <submittedName>
        <fullName evidence="1">Uncharacterized protein</fullName>
    </submittedName>
</protein>
<gene>
    <name evidence="1" type="ORF">Goarm_003962</name>
</gene>
<evidence type="ECO:0000313" key="1">
    <source>
        <dbReference type="EMBL" id="MBA0841474.1"/>
    </source>
</evidence>
<proteinExistence type="predicted"/>
<reference evidence="1 2" key="1">
    <citation type="journal article" date="2019" name="Genome Biol. Evol.">
        <title>Insights into the evolution of the New World diploid cottons (Gossypium, subgenus Houzingenia) based on genome sequencing.</title>
        <authorList>
            <person name="Grover C.E."/>
            <person name="Arick M.A. 2nd"/>
            <person name="Thrash A."/>
            <person name="Conover J.L."/>
            <person name="Sanders W.S."/>
            <person name="Peterson D.G."/>
            <person name="Frelichowski J.E."/>
            <person name="Scheffler J.A."/>
            <person name="Scheffler B.E."/>
            <person name="Wendel J.F."/>
        </authorList>
    </citation>
    <scope>NUCLEOTIDE SEQUENCE [LARGE SCALE GENOMIC DNA]</scope>
    <source>
        <strain evidence="1">6</strain>
        <tissue evidence="1">Leaf</tissue>
    </source>
</reference>
<sequence>MVERNSNGQVLGSRIVLNRYIPSPFAAKALAYL</sequence>
<dbReference type="AlphaFoldDB" id="A0A7J9K4X8"/>
<comment type="caution">
    <text evidence="1">The sequence shown here is derived from an EMBL/GenBank/DDBJ whole genome shotgun (WGS) entry which is preliminary data.</text>
</comment>
<dbReference type="Proteomes" id="UP000593575">
    <property type="component" value="Unassembled WGS sequence"/>
</dbReference>
<dbReference type="EMBL" id="JABFAE010000011">
    <property type="protein sequence ID" value="MBA0841474.1"/>
    <property type="molecule type" value="Genomic_DNA"/>
</dbReference>
<organism evidence="1 2">
    <name type="scientific">Gossypium armourianum</name>
    <dbReference type="NCBI Taxonomy" id="34283"/>
    <lineage>
        <taxon>Eukaryota</taxon>
        <taxon>Viridiplantae</taxon>
        <taxon>Streptophyta</taxon>
        <taxon>Embryophyta</taxon>
        <taxon>Tracheophyta</taxon>
        <taxon>Spermatophyta</taxon>
        <taxon>Magnoliopsida</taxon>
        <taxon>eudicotyledons</taxon>
        <taxon>Gunneridae</taxon>
        <taxon>Pentapetalae</taxon>
        <taxon>rosids</taxon>
        <taxon>malvids</taxon>
        <taxon>Malvales</taxon>
        <taxon>Malvaceae</taxon>
        <taxon>Malvoideae</taxon>
        <taxon>Gossypium</taxon>
    </lineage>
</organism>
<evidence type="ECO:0000313" key="2">
    <source>
        <dbReference type="Proteomes" id="UP000593575"/>
    </source>
</evidence>